<feature type="transmembrane region" description="Helical" evidence="1">
    <location>
        <begin position="35"/>
        <end position="54"/>
    </location>
</feature>
<reference evidence="2 3" key="1">
    <citation type="submission" date="2017-08" db="EMBL/GenBank/DDBJ databases">
        <title>Infants hospitalized years apart are colonized by the same room-sourced microbial strains.</title>
        <authorList>
            <person name="Brooks B."/>
            <person name="Olm M.R."/>
            <person name="Firek B.A."/>
            <person name="Baker R."/>
            <person name="Thomas B.C."/>
            <person name="Morowitz M.J."/>
            <person name="Banfield J.F."/>
        </authorList>
    </citation>
    <scope>NUCLEOTIDE SEQUENCE [LARGE SCALE GENOMIC DNA]</scope>
    <source>
        <strain evidence="2">S2_018_000_R3_110</strain>
    </source>
</reference>
<keyword evidence="1" id="KW-0812">Transmembrane</keyword>
<feature type="transmembrane region" description="Helical" evidence="1">
    <location>
        <begin position="12"/>
        <end position="29"/>
    </location>
</feature>
<organism evidence="2 3">
    <name type="scientific">Sphingomonas hengshuiensis</name>
    <dbReference type="NCBI Taxonomy" id="1609977"/>
    <lineage>
        <taxon>Bacteria</taxon>
        <taxon>Pseudomonadati</taxon>
        <taxon>Pseudomonadota</taxon>
        <taxon>Alphaproteobacteria</taxon>
        <taxon>Sphingomonadales</taxon>
        <taxon>Sphingomonadaceae</taxon>
        <taxon>Sphingomonas</taxon>
    </lineage>
</organism>
<evidence type="ECO:0000313" key="2">
    <source>
        <dbReference type="EMBL" id="PZO78025.1"/>
    </source>
</evidence>
<name>A0A2W5B418_9SPHN</name>
<dbReference type="EMBL" id="QFNF01000015">
    <property type="protein sequence ID" value="PZO78025.1"/>
    <property type="molecule type" value="Genomic_DNA"/>
</dbReference>
<proteinExistence type="predicted"/>
<keyword evidence="1" id="KW-0472">Membrane</keyword>
<accession>A0A2W5B418</accession>
<dbReference type="AlphaFoldDB" id="A0A2W5B418"/>
<sequence length="73" mass="8124">MIGRDWTRRSGVVRASAMLPILALFAPSLPMPLAFAIGGTLILWMAFVCARVAINDHRAASETPPFRPFRRTR</sequence>
<comment type="caution">
    <text evidence="2">The sequence shown here is derived from an EMBL/GenBank/DDBJ whole genome shotgun (WGS) entry which is preliminary data.</text>
</comment>
<keyword evidence="1" id="KW-1133">Transmembrane helix</keyword>
<protein>
    <submittedName>
        <fullName evidence="2">Uncharacterized protein</fullName>
    </submittedName>
</protein>
<dbReference type="Proteomes" id="UP000248614">
    <property type="component" value="Unassembled WGS sequence"/>
</dbReference>
<gene>
    <name evidence="2" type="ORF">DI632_07690</name>
</gene>
<evidence type="ECO:0000313" key="3">
    <source>
        <dbReference type="Proteomes" id="UP000248614"/>
    </source>
</evidence>
<evidence type="ECO:0000256" key="1">
    <source>
        <dbReference type="SAM" id="Phobius"/>
    </source>
</evidence>